<keyword evidence="3" id="KW-0687">Ribonucleoprotein</keyword>
<dbReference type="Pfam" id="PF00177">
    <property type="entry name" value="Ribosomal_S7"/>
    <property type="match status" value="1"/>
</dbReference>
<evidence type="ECO:0000313" key="6">
    <source>
        <dbReference type="Proteomes" id="UP000092321"/>
    </source>
</evidence>
<dbReference type="GO" id="GO:0005840">
    <property type="term" value="C:ribosome"/>
    <property type="evidence" value="ECO:0007669"/>
    <property type="project" value="UniProtKB-KW"/>
</dbReference>
<dbReference type="GO" id="GO:1990904">
    <property type="term" value="C:ribonucleoprotein complex"/>
    <property type="evidence" value="ECO:0007669"/>
    <property type="project" value="UniProtKB-KW"/>
</dbReference>
<accession>A0A1B7TKG4</accession>
<dbReference type="Gene3D" id="1.10.455.10">
    <property type="entry name" value="Ribosomal protein S7 domain"/>
    <property type="match status" value="1"/>
</dbReference>
<sequence>MFKSVVSLTGTKTHFLINNVSLNCKRSIATSSILLAKTKPAFQPSESEMKQWFEELSSLNDKLKTVDTNKLDVLYNSNDDIELTRGRTFSPSEQQLKDFQEIPENFLPMRVLDYDLEQVINLTMSGGNKLKATKTVMQALKLLQLKVYKDDIKRGNNSLEPTQAITPELPADNAFKNRKILHSKYYEDKDVKFYKQAAESNIPFQESKYTLPCPVTMLKYCLTQLGPVCKTRGVPGPGGKRLLIPRALNRRQRNNMAWKWILEASWKRQAREQSIRLYEELLKVYDGSSPLYAKRDLCHVECIQNRGNTPR</sequence>
<reference evidence="6" key="1">
    <citation type="journal article" date="2016" name="Proc. Natl. Acad. Sci. U.S.A.">
        <title>Comparative genomics of biotechnologically important yeasts.</title>
        <authorList>
            <person name="Riley R."/>
            <person name="Haridas S."/>
            <person name="Wolfe K.H."/>
            <person name="Lopes M.R."/>
            <person name="Hittinger C.T."/>
            <person name="Goeker M."/>
            <person name="Salamov A.A."/>
            <person name="Wisecaver J.H."/>
            <person name="Long T.M."/>
            <person name="Calvey C.H."/>
            <person name="Aerts A.L."/>
            <person name="Barry K.W."/>
            <person name="Choi C."/>
            <person name="Clum A."/>
            <person name="Coughlan A.Y."/>
            <person name="Deshpande S."/>
            <person name="Douglass A.P."/>
            <person name="Hanson S.J."/>
            <person name="Klenk H.-P."/>
            <person name="LaButti K.M."/>
            <person name="Lapidus A."/>
            <person name="Lindquist E.A."/>
            <person name="Lipzen A.M."/>
            <person name="Meier-Kolthoff J.P."/>
            <person name="Ohm R.A."/>
            <person name="Otillar R.P."/>
            <person name="Pangilinan J.L."/>
            <person name="Peng Y."/>
            <person name="Rokas A."/>
            <person name="Rosa C.A."/>
            <person name="Scheuner C."/>
            <person name="Sibirny A.A."/>
            <person name="Slot J.C."/>
            <person name="Stielow J.B."/>
            <person name="Sun H."/>
            <person name="Kurtzman C.P."/>
            <person name="Blackwell M."/>
            <person name="Grigoriev I.V."/>
            <person name="Jeffries T.W."/>
        </authorList>
    </citation>
    <scope>NUCLEOTIDE SEQUENCE [LARGE SCALE GENOMIC DNA]</scope>
    <source>
        <strain evidence="6">NRRL Y-1626</strain>
    </source>
</reference>
<dbReference type="InterPro" id="IPR023798">
    <property type="entry name" value="Ribosomal_uS7_dom"/>
</dbReference>
<protein>
    <submittedName>
        <fullName evidence="5">Ribosomal protein S7</fullName>
    </submittedName>
</protein>
<evidence type="ECO:0000256" key="3">
    <source>
        <dbReference type="ARBA" id="ARBA00023274"/>
    </source>
</evidence>
<dbReference type="Proteomes" id="UP000092321">
    <property type="component" value="Unassembled WGS sequence"/>
</dbReference>
<keyword evidence="2 5" id="KW-0689">Ribosomal protein</keyword>
<organism evidence="5 6">
    <name type="scientific">Hanseniaspora valbyensis NRRL Y-1626</name>
    <dbReference type="NCBI Taxonomy" id="766949"/>
    <lineage>
        <taxon>Eukaryota</taxon>
        <taxon>Fungi</taxon>
        <taxon>Dikarya</taxon>
        <taxon>Ascomycota</taxon>
        <taxon>Saccharomycotina</taxon>
        <taxon>Saccharomycetes</taxon>
        <taxon>Saccharomycodales</taxon>
        <taxon>Saccharomycodaceae</taxon>
        <taxon>Hanseniaspora</taxon>
    </lineage>
</organism>
<gene>
    <name evidence="5" type="ORF">HANVADRAFT_51121</name>
</gene>
<evidence type="ECO:0000313" key="5">
    <source>
        <dbReference type="EMBL" id="OBA29224.1"/>
    </source>
</evidence>
<feature type="domain" description="Small ribosomal subunit protein uS7" evidence="4">
    <location>
        <begin position="214"/>
        <end position="306"/>
    </location>
</feature>
<evidence type="ECO:0000256" key="2">
    <source>
        <dbReference type="ARBA" id="ARBA00022980"/>
    </source>
</evidence>
<evidence type="ECO:0000256" key="1">
    <source>
        <dbReference type="ARBA" id="ARBA00007151"/>
    </source>
</evidence>
<name>A0A1B7TKG4_9ASCO</name>
<dbReference type="OrthoDB" id="9972728at2759"/>
<comment type="caution">
    <text evidence="5">The sequence shown here is derived from an EMBL/GenBank/DDBJ whole genome shotgun (WGS) entry which is preliminary data.</text>
</comment>
<keyword evidence="6" id="KW-1185">Reference proteome</keyword>
<evidence type="ECO:0000259" key="4">
    <source>
        <dbReference type="Pfam" id="PF00177"/>
    </source>
</evidence>
<dbReference type="InterPro" id="IPR036823">
    <property type="entry name" value="Ribosomal_uS7_dom_sf"/>
</dbReference>
<proteinExistence type="inferred from homology"/>
<dbReference type="SUPFAM" id="SSF47973">
    <property type="entry name" value="Ribosomal protein S7"/>
    <property type="match status" value="1"/>
</dbReference>
<dbReference type="AlphaFoldDB" id="A0A1B7TKG4"/>
<dbReference type="EMBL" id="LXPE01000001">
    <property type="protein sequence ID" value="OBA29224.1"/>
    <property type="molecule type" value="Genomic_DNA"/>
</dbReference>
<comment type="similarity">
    <text evidence="1">Belongs to the universal ribosomal protein uS7 family.</text>
</comment>